<reference evidence="5 6" key="1">
    <citation type="submission" date="2024-10" db="EMBL/GenBank/DDBJ databases">
        <title>Updated reference genomes for cyclostephanoid diatoms.</title>
        <authorList>
            <person name="Roberts W.R."/>
            <person name="Alverson A.J."/>
        </authorList>
    </citation>
    <scope>NUCLEOTIDE SEQUENCE [LARGE SCALE GENOMIC DNA]</scope>
    <source>
        <strain evidence="5 6">AJA228-03</strain>
    </source>
</reference>
<keyword evidence="2" id="KW-0963">Cytoplasm</keyword>
<dbReference type="Pfam" id="PF00106">
    <property type="entry name" value="adh_short"/>
    <property type="match status" value="1"/>
</dbReference>
<organism evidence="5 6">
    <name type="scientific">Cyclostephanos tholiformis</name>
    <dbReference type="NCBI Taxonomy" id="382380"/>
    <lineage>
        <taxon>Eukaryota</taxon>
        <taxon>Sar</taxon>
        <taxon>Stramenopiles</taxon>
        <taxon>Ochrophyta</taxon>
        <taxon>Bacillariophyta</taxon>
        <taxon>Coscinodiscophyceae</taxon>
        <taxon>Thalassiosirophycidae</taxon>
        <taxon>Stephanodiscales</taxon>
        <taxon>Stephanodiscaceae</taxon>
        <taxon>Cyclostephanos</taxon>
    </lineage>
</organism>
<dbReference type="Proteomes" id="UP001530377">
    <property type="component" value="Unassembled WGS sequence"/>
</dbReference>
<protein>
    <recommendedName>
        <fullName evidence="7">Sepiapterin reductase</fullName>
    </recommendedName>
</protein>
<dbReference type="AlphaFoldDB" id="A0ABD3R3I1"/>
<dbReference type="SUPFAM" id="SSF51735">
    <property type="entry name" value="NAD(P)-binding Rossmann-fold domains"/>
    <property type="match status" value="1"/>
</dbReference>
<evidence type="ECO:0000256" key="3">
    <source>
        <dbReference type="ARBA" id="ARBA00022857"/>
    </source>
</evidence>
<evidence type="ECO:0000256" key="1">
    <source>
        <dbReference type="ARBA" id="ARBA00004496"/>
    </source>
</evidence>
<keyword evidence="4" id="KW-0560">Oxidoreductase</keyword>
<name>A0ABD3R3I1_9STRA</name>
<keyword evidence="3" id="KW-0521">NADP</keyword>
<dbReference type="InterPro" id="IPR051721">
    <property type="entry name" value="Biopterin_syn/organic_redct"/>
</dbReference>
<evidence type="ECO:0008006" key="7">
    <source>
        <dbReference type="Google" id="ProtNLM"/>
    </source>
</evidence>
<evidence type="ECO:0000313" key="5">
    <source>
        <dbReference type="EMBL" id="KAL3807549.1"/>
    </source>
</evidence>
<accession>A0ABD3R3I1</accession>
<dbReference type="GO" id="GO:0016491">
    <property type="term" value="F:oxidoreductase activity"/>
    <property type="evidence" value="ECO:0007669"/>
    <property type="project" value="UniProtKB-KW"/>
</dbReference>
<dbReference type="InterPro" id="IPR036291">
    <property type="entry name" value="NAD(P)-bd_dom_sf"/>
</dbReference>
<keyword evidence="6" id="KW-1185">Reference proteome</keyword>
<gene>
    <name evidence="5" type="ORF">ACHAXA_001133</name>
</gene>
<proteinExistence type="predicted"/>
<evidence type="ECO:0000313" key="6">
    <source>
        <dbReference type="Proteomes" id="UP001530377"/>
    </source>
</evidence>
<comment type="caution">
    <text evidence="5">The sequence shown here is derived from an EMBL/GenBank/DDBJ whole genome shotgun (WGS) entry which is preliminary data.</text>
</comment>
<dbReference type="PANTHER" id="PTHR44085">
    <property type="entry name" value="SEPIAPTERIN REDUCTASE"/>
    <property type="match status" value="1"/>
</dbReference>
<dbReference type="GO" id="GO:0005737">
    <property type="term" value="C:cytoplasm"/>
    <property type="evidence" value="ECO:0007669"/>
    <property type="project" value="UniProtKB-SubCell"/>
</dbReference>
<dbReference type="Gene3D" id="3.40.50.720">
    <property type="entry name" value="NAD(P)-binding Rossmann-like Domain"/>
    <property type="match status" value="1"/>
</dbReference>
<comment type="subcellular location">
    <subcellularLocation>
        <location evidence="1">Cytoplasm</location>
    </subcellularLocation>
</comment>
<evidence type="ECO:0000256" key="2">
    <source>
        <dbReference type="ARBA" id="ARBA00022490"/>
    </source>
</evidence>
<dbReference type="EMBL" id="JALLPB020000617">
    <property type="protein sequence ID" value="KAL3807549.1"/>
    <property type="molecule type" value="Genomic_DNA"/>
</dbReference>
<evidence type="ECO:0000256" key="4">
    <source>
        <dbReference type="ARBA" id="ARBA00023002"/>
    </source>
</evidence>
<dbReference type="PANTHER" id="PTHR44085:SF2">
    <property type="entry name" value="SEPIAPTERIN REDUCTASE"/>
    <property type="match status" value="1"/>
</dbReference>
<sequence>MVLISRSGGPLREAARMAEERGCGAVTTRCHEMDLSDLDAVPDEFRSVLESSSGADARYDSCLLVNNAGSLGPVGLAPSISSFDEMNNNMQELRRAVDLNFTSSIWISAAFTNTFLPSSSKICASMTAQLPLVRVINISSLCALVPFPTMSIYCATKAGRDMFHGVLGKEQKQNFKALNYAPGLCDTQMSQYLANCSVLDNELHEYYVTSKGEDKWIQPEETAKKLVRIITMDEYESGSHVDYWDV</sequence>
<dbReference type="InterPro" id="IPR002347">
    <property type="entry name" value="SDR_fam"/>
</dbReference>